<gene>
    <name evidence="4" type="primary">LOC111241149</name>
</gene>
<evidence type="ECO:0000256" key="1">
    <source>
        <dbReference type="SAM" id="MobiDB-lite"/>
    </source>
</evidence>
<dbReference type="RefSeq" id="XP_022633717.1">
    <property type="nucleotide sequence ID" value="XM_022777996.1"/>
</dbReference>
<organism evidence="3 4">
    <name type="scientific">Vigna radiata var. radiata</name>
    <name type="common">Mung bean</name>
    <name type="synonym">Phaseolus aureus</name>
    <dbReference type="NCBI Taxonomy" id="3916"/>
    <lineage>
        <taxon>Eukaryota</taxon>
        <taxon>Viridiplantae</taxon>
        <taxon>Streptophyta</taxon>
        <taxon>Embryophyta</taxon>
        <taxon>Tracheophyta</taxon>
        <taxon>Spermatophyta</taxon>
        <taxon>Magnoliopsida</taxon>
        <taxon>eudicotyledons</taxon>
        <taxon>Gunneridae</taxon>
        <taxon>Pentapetalae</taxon>
        <taxon>rosids</taxon>
        <taxon>fabids</taxon>
        <taxon>Fabales</taxon>
        <taxon>Fabaceae</taxon>
        <taxon>Papilionoideae</taxon>
        <taxon>50 kb inversion clade</taxon>
        <taxon>NPAAA clade</taxon>
        <taxon>indigoferoid/millettioid clade</taxon>
        <taxon>Phaseoleae</taxon>
        <taxon>Vigna</taxon>
    </lineage>
</organism>
<sequence length="202" mass="23625">MIWFFILFATHLSPITQTWPHPKHLSIDPRQSTKTLIITQKYNNKKNDDEGRSNQKEKHRTMRRIVLRNATMFTRNLLHSAPTPSASTPLRPKLFSSNGIPSPVLQNRDDVDNKELKRRIEGYMKGDEQVLPSIMEATLQRKLSGRHEEIDDELMGELRMRPLNKVEDEDFESDFEEFQETDEELDDLCNARDAVMKRMVTS</sequence>
<protein>
    <submittedName>
        <fullName evidence="4">Uncharacterized protein LOC111241149</fullName>
    </submittedName>
</protein>
<evidence type="ECO:0000256" key="2">
    <source>
        <dbReference type="SAM" id="SignalP"/>
    </source>
</evidence>
<dbReference type="GeneID" id="111241149"/>
<keyword evidence="3" id="KW-1185">Reference proteome</keyword>
<dbReference type="STRING" id="3916.A0A3Q0EU40"/>
<keyword evidence="2" id="KW-0732">Signal</keyword>
<evidence type="ECO:0000313" key="3">
    <source>
        <dbReference type="Proteomes" id="UP000087766"/>
    </source>
</evidence>
<name>A0A3Q0EU40_VIGRR</name>
<dbReference type="KEGG" id="vra:111241149"/>
<proteinExistence type="predicted"/>
<feature type="region of interest" description="Disordered" evidence="1">
    <location>
        <begin position="79"/>
        <end position="107"/>
    </location>
</feature>
<evidence type="ECO:0000313" key="4">
    <source>
        <dbReference type="RefSeq" id="XP_022633717.1"/>
    </source>
</evidence>
<feature type="region of interest" description="Disordered" evidence="1">
    <location>
        <begin position="40"/>
        <end position="59"/>
    </location>
</feature>
<dbReference type="AlphaFoldDB" id="A0A3Q0EU40"/>
<feature type="signal peptide" evidence="2">
    <location>
        <begin position="1"/>
        <end position="18"/>
    </location>
</feature>
<reference evidence="4" key="1">
    <citation type="submission" date="2025-08" db="UniProtKB">
        <authorList>
            <consortium name="RefSeq"/>
        </authorList>
    </citation>
    <scope>IDENTIFICATION</scope>
    <source>
        <tissue evidence="4">Leaf</tissue>
    </source>
</reference>
<accession>A0A3Q0EU40</accession>
<dbReference type="Proteomes" id="UP000087766">
    <property type="component" value="Unplaced"/>
</dbReference>
<feature type="chain" id="PRO_5018228036" evidence="2">
    <location>
        <begin position="19"/>
        <end position="202"/>
    </location>
</feature>
<dbReference type="OrthoDB" id="1936793at2759"/>
<feature type="compositionally biased region" description="Basic and acidic residues" evidence="1">
    <location>
        <begin position="45"/>
        <end position="56"/>
    </location>
</feature>